<comment type="similarity">
    <text evidence="1 5">Belongs to the NAD(P)-dependent epimerase/dehydratase family. Fucose synthase subfamily.</text>
</comment>
<evidence type="ECO:0000256" key="2">
    <source>
        <dbReference type="ARBA" id="ARBA00022857"/>
    </source>
</evidence>
<dbReference type="HAMAP" id="MF_00956">
    <property type="entry name" value="GDP_fucose_synth"/>
    <property type="match status" value="1"/>
</dbReference>
<dbReference type="EMBL" id="FNEW01000003">
    <property type="protein sequence ID" value="SDK01671.1"/>
    <property type="molecule type" value="Genomic_DNA"/>
</dbReference>
<feature type="binding site" evidence="5">
    <location>
        <begin position="23"/>
        <end position="29"/>
    </location>
    <ligand>
        <name>NADP(+)</name>
        <dbReference type="ChEBI" id="CHEBI:58349"/>
    </ligand>
</feature>
<feature type="binding site" evidence="5">
    <location>
        <position position="199"/>
    </location>
    <ligand>
        <name>substrate</name>
    </ligand>
</feature>
<keyword evidence="3 5" id="KW-0560">Oxidoreductase</keyword>
<feature type="binding site" evidence="5">
    <location>
        <position position="152"/>
    </location>
    <ligand>
        <name>NADP(+)</name>
        <dbReference type="ChEBI" id="CHEBI:58349"/>
    </ligand>
</feature>
<keyword evidence="2 5" id="KW-0521">NADP</keyword>
<dbReference type="Proteomes" id="UP000198917">
    <property type="component" value="Unassembled WGS sequence"/>
</dbReference>
<feature type="binding site" evidence="5">
    <location>
        <position position="281"/>
    </location>
    <ligand>
        <name>substrate</name>
    </ligand>
</feature>
<evidence type="ECO:0000256" key="4">
    <source>
        <dbReference type="ARBA" id="ARBA00023235"/>
    </source>
</evidence>
<comment type="pathway">
    <text evidence="5">Nucleotide-sugar biosynthesis; GDP-L-fucose biosynthesis via de novo pathway; GDP-L-fucose from GDP-alpha-D-mannose: step 2/2.</text>
</comment>
<dbReference type="Gene3D" id="3.40.50.720">
    <property type="entry name" value="NAD(P)-binding Rossmann-like Domain"/>
    <property type="match status" value="1"/>
</dbReference>
<dbReference type="InterPro" id="IPR028614">
    <property type="entry name" value="GDP_fucose/colitose_synth"/>
</dbReference>
<comment type="catalytic activity">
    <reaction evidence="5">
        <text>GDP-beta-L-fucose + NADP(+) = GDP-4-dehydro-alpha-D-rhamnose + NADPH + H(+)</text>
        <dbReference type="Rhea" id="RHEA:18885"/>
        <dbReference type="ChEBI" id="CHEBI:15378"/>
        <dbReference type="ChEBI" id="CHEBI:57273"/>
        <dbReference type="ChEBI" id="CHEBI:57783"/>
        <dbReference type="ChEBI" id="CHEBI:57964"/>
        <dbReference type="ChEBI" id="CHEBI:58349"/>
        <dbReference type="EC" id="1.1.1.271"/>
    </reaction>
</comment>
<evidence type="ECO:0000313" key="7">
    <source>
        <dbReference type="EMBL" id="SDK01671.1"/>
    </source>
</evidence>
<evidence type="ECO:0000256" key="3">
    <source>
        <dbReference type="ARBA" id="ARBA00023002"/>
    </source>
</evidence>
<feature type="binding site" evidence="5">
    <location>
        <position position="221"/>
    </location>
    <ligand>
        <name>substrate</name>
    </ligand>
</feature>
<dbReference type="InterPro" id="IPR001509">
    <property type="entry name" value="Epimerase_deHydtase"/>
</dbReference>
<dbReference type="CDD" id="cd05239">
    <property type="entry name" value="GDP_FS_SDR_e"/>
    <property type="match status" value="1"/>
</dbReference>
<feature type="site" description="Important for catalytic activity" evidence="5">
    <location>
        <position position="121"/>
    </location>
</feature>
<reference evidence="7 8" key="1">
    <citation type="submission" date="2016-10" db="EMBL/GenBank/DDBJ databases">
        <authorList>
            <person name="Varghese N."/>
            <person name="Submissions S."/>
        </authorList>
    </citation>
    <scope>NUCLEOTIDE SEQUENCE [LARGE SCALE GENOMIC DNA]</scope>
    <source>
        <strain evidence="7 8">PDC82</strain>
    </source>
</reference>
<dbReference type="PANTHER" id="PTHR43238:SF1">
    <property type="entry name" value="GDP-L-FUCOSE SYNTHASE"/>
    <property type="match status" value="1"/>
</dbReference>
<gene>
    <name evidence="5" type="primary">fcl</name>
    <name evidence="7" type="ORF">SAMN05428983_3617</name>
</gene>
<dbReference type="GO" id="GO:0016853">
    <property type="term" value="F:isomerase activity"/>
    <property type="evidence" value="ECO:0007669"/>
    <property type="project" value="UniProtKB-KW"/>
</dbReference>
<organism evidence="7 8">
    <name type="scientific">Agrobacterium fabrum</name>
    <dbReference type="NCBI Taxonomy" id="1176649"/>
    <lineage>
        <taxon>Bacteria</taxon>
        <taxon>Pseudomonadati</taxon>
        <taxon>Pseudomonadota</taxon>
        <taxon>Alphaproteobacteria</taxon>
        <taxon>Hyphomicrobiales</taxon>
        <taxon>Rhizobiaceae</taxon>
        <taxon>Rhizobium/Agrobacterium group</taxon>
        <taxon>Agrobacterium</taxon>
        <taxon>Agrobacterium tumefaciens complex</taxon>
    </lineage>
</organism>
<dbReference type="PANTHER" id="PTHR43238">
    <property type="entry name" value="GDP-L-FUCOSE SYNTHASE"/>
    <property type="match status" value="1"/>
</dbReference>
<dbReference type="AlphaFoldDB" id="A0A3G2DE04"/>
<dbReference type="GO" id="GO:0042351">
    <property type="term" value="P:'de novo' GDP-L-fucose biosynthetic process"/>
    <property type="evidence" value="ECO:0007669"/>
    <property type="project" value="UniProtKB-UniRule"/>
</dbReference>
<evidence type="ECO:0000259" key="6">
    <source>
        <dbReference type="Pfam" id="PF01370"/>
    </source>
</evidence>
<evidence type="ECO:0000256" key="1">
    <source>
        <dbReference type="ARBA" id="ARBA00005959"/>
    </source>
</evidence>
<protein>
    <recommendedName>
        <fullName evidence="5">GDP-L-fucose synthase</fullName>
        <ecNumber evidence="5">1.1.1.271</ecNumber>
    </recommendedName>
    <alternativeName>
        <fullName evidence="5">GDP-4-keto-6-deoxy-D-mannose-3,5-epimerase-4-reductase</fullName>
    </alternativeName>
</protein>
<feature type="binding site" evidence="5">
    <location>
        <begin position="117"/>
        <end position="120"/>
    </location>
    <ligand>
        <name>NADP(+)</name>
        <dbReference type="ChEBI" id="CHEBI:58349"/>
    </ligand>
</feature>
<feature type="binding site" evidence="5">
    <location>
        <begin position="175"/>
        <end position="178"/>
    </location>
    <ligand>
        <name>NADP(+)</name>
        <dbReference type="ChEBI" id="CHEBI:58349"/>
    </ligand>
</feature>
<dbReference type="GO" id="GO:0050577">
    <property type="term" value="F:GDP-L-fucose synthase activity"/>
    <property type="evidence" value="ECO:0007669"/>
    <property type="project" value="UniProtKB-UniRule"/>
</dbReference>
<comment type="caution">
    <text evidence="7">The sequence shown here is derived from an EMBL/GenBank/DDBJ whole genome shotgun (WGS) entry which is preliminary data.</text>
</comment>
<sequence>MSSSPESKDMPFSLNGKRVWVAGHTGMVGSALVRRLERENCEILKVSRRELDLTRQYETEQWMAAARPEVIFVAAAKVGGIAANAAYPADFLYTNTLISMNIMKSAADIGVEKLLWMGSSCIYPKFAAQPIMENALLTGPLEPTNEAYAIAKIAALKLSQFYSSQYGLNCVSVMPTNIYGLNDNFDPQSSHVIPAMIRRMHEAKISGQNKIVLWGTGSPLREFLHVDDLADACCFLMKSSAHFPLINIGSGREISIRNLAHLIAGIVGYDGQIVFDTSKPDGAPRKLLDCSRLNALGWGSTVELRYGIQDLYEWWRQPKSLQSDMVRQAAR</sequence>
<dbReference type="SUPFAM" id="SSF51735">
    <property type="entry name" value="NAD(P)-binding Rossmann-fold domains"/>
    <property type="match status" value="1"/>
</dbReference>
<dbReference type="InterPro" id="IPR036291">
    <property type="entry name" value="NAD(P)-bd_dom_sf"/>
</dbReference>
<comment type="function">
    <text evidence="5">Catalyzes the two-step NADP-dependent conversion of GDP-4-dehydro-6-deoxy-D-mannose to GDP-fucose, involving an epimerase and a reductase reaction.</text>
</comment>
<dbReference type="GO" id="GO:0070401">
    <property type="term" value="F:NADP+ binding"/>
    <property type="evidence" value="ECO:0007669"/>
    <property type="project" value="UniProtKB-UniRule"/>
</dbReference>
<evidence type="ECO:0000313" key="8">
    <source>
        <dbReference type="Proteomes" id="UP000198917"/>
    </source>
</evidence>
<dbReference type="Gene3D" id="3.90.25.10">
    <property type="entry name" value="UDP-galactose 4-epimerase, domain 1"/>
    <property type="match status" value="1"/>
</dbReference>
<feature type="binding site" evidence="5">
    <location>
        <position position="191"/>
    </location>
    <ligand>
        <name>NADP(+)</name>
        <dbReference type="ChEBI" id="CHEBI:58349"/>
    </ligand>
</feature>
<feature type="binding site" evidence="5">
    <location>
        <position position="214"/>
    </location>
    <ligand>
        <name>substrate</name>
    </ligand>
</feature>
<dbReference type="Pfam" id="PF01370">
    <property type="entry name" value="Epimerase"/>
    <property type="match status" value="1"/>
</dbReference>
<accession>A0A3G2DE04</accession>
<dbReference type="EC" id="1.1.1.271" evidence="5"/>
<proteinExistence type="inferred from homology"/>
<dbReference type="RefSeq" id="WP_162688109.1">
    <property type="nucleotide sequence ID" value="NZ_CP033023.1"/>
</dbReference>
<feature type="active site" description="Proton donor/acceptor" evidence="5">
    <location>
        <position position="148"/>
    </location>
</feature>
<feature type="domain" description="NAD-dependent epimerase/dehydratase" evidence="6">
    <location>
        <begin position="20"/>
        <end position="249"/>
    </location>
</feature>
<keyword evidence="4 5" id="KW-0413">Isomerase</keyword>
<feature type="site" description="Important for catalytic activity" evidence="5">
    <location>
        <position position="119"/>
    </location>
</feature>
<keyword evidence="5" id="KW-0511">Multifunctional enzyme</keyword>
<evidence type="ECO:0000256" key="5">
    <source>
        <dbReference type="HAMAP-Rule" id="MF_00956"/>
    </source>
</evidence>
<name>A0A3G2DE04_9HYPH</name>
<dbReference type="UniPathway" id="UPA00128">
    <property type="reaction ID" value="UER00191"/>
</dbReference>